<evidence type="ECO:0008006" key="3">
    <source>
        <dbReference type="Google" id="ProtNLM"/>
    </source>
</evidence>
<proteinExistence type="predicted"/>
<dbReference type="AlphaFoldDB" id="A0A4R1NCX9"/>
<dbReference type="EMBL" id="SJOI01000001">
    <property type="protein sequence ID" value="TCL05272.1"/>
    <property type="molecule type" value="Genomic_DNA"/>
</dbReference>
<protein>
    <recommendedName>
        <fullName evidence="3">HEPN domain-containing protein</fullName>
    </recommendedName>
</protein>
<dbReference type="OrthoDB" id="2611871at2"/>
<dbReference type="Proteomes" id="UP000294555">
    <property type="component" value="Unassembled WGS sequence"/>
</dbReference>
<accession>A0A4R1NCX9</accession>
<keyword evidence="2" id="KW-1185">Reference proteome</keyword>
<reference evidence="1 2" key="1">
    <citation type="submission" date="2019-02" db="EMBL/GenBank/DDBJ databases">
        <title>Investigation of anaerobic lignin degradation for improved lignocellulosic biofuels.</title>
        <authorList>
            <person name="Deangelis K."/>
        </authorList>
    </citation>
    <scope>NUCLEOTIDE SEQUENCE [LARGE SCALE GENOMIC DNA]</scope>
    <source>
        <strain evidence="1 2">159R</strain>
    </source>
</reference>
<evidence type="ECO:0000313" key="1">
    <source>
        <dbReference type="EMBL" id="TCL05272.1"/>
    </source>
</evidence>
<gene>
    <name evidence="1" type="ORF">EZJ58_3446</name>
</gene>
<name>A0A4R1NCX9_9GAMM</name>
<organism evidence="1 2">
    <name type="scientific">Sodalis ligni</name>
    <dbReference type="NCBI Taxonomy" id="2697027"/>
    <lineage>
        <taxon>Bacteria</taxon>
        <taxon>Pseudomonadati</taxon>
        <taxon>Pseudomonadota</taxon>
        <taxon>Gammaproteobacteria</taxon>
        <taxon>Enterobacterales</taxon>
        <taxon>Bruguierivoracaceae</taxon>
        <taxon>Sodalis</taxon>
    </lineage>
</organism>
<comment type="caution">
    <text evidence="1">The sequence shown here is derived from an EMBL/GenBank/DDBJ whole genome shotgun (WGS) entry which is preliminary data.</text>
</comment>
<sequence>MSKLIFETEQKKFTRLSADARGYHRRAVLFAEQAQSPGLIFNVGSIAVECYLIALCAYYGSMAFNHNYSSLMDTAEEVINFPPELSRKIRALDEIFGICSLDNYHHGTPTEADAAGIVEICLALSAMLDALAVNKLPY</sequence>
<dbReference type="RefSeq" id="WP_132923991.1">
    <property type="nucleotide sequence ID" value="NZ_SJOI01000001.1"/>
</dbReference>
<dbReference type="SUPFAM" id="SSF81593">
    <property type="entry name" value="Nucleotidyltransferase substrate binding subunit/domain"/>
    <property type="match status" value="1"/>
</dbReference>
<evidence type="ECO:0000313" key="2">
    <source>
        <dbReference type="Proteomes" id="UP000294555"/>
    </source>
</evidence>